<evidence type="ECO:0000313" key="3">
    <source>
        <dbReference type="EMBL" id="RIJ26617.1"/>
    </source>
</evidence>
<name>A0A399R9J8_9PROT</name>
<proteinExistence type="predicted"/>
<keyword evidence="4" id="KW-1185">Reference proteome</keyword>
<dbReference type="RefSeq" id="WP_119377510.1">
    <property type="nucleotide sequence ID" value="NZ_QWFX01000016.1"/>
</dbReference>
<sequence length="228" mass="24321">MSATKSNMPTGTRQAALIALCLAACLFAWRGNILLTGDTPGSSQAPLEAQSQTLHALLEPVLGRDAFRTAIHTGEDGHRTVLILVDAPADRFELTAGLRERIELILAAATGFDTERDSLQIQPFVFAESARSGLTQADLLELGGLGLITALLGFVVLASGERRVQPHQPAANDAVSQPVNLPSAPTRSMPQESDTAHDASGEIQRLVREDPKRAARIIKNWMNDGGAQ</sequence>
<evidence type="ECO:0000313" key="4">
    <source>
        <dbReference type="Proteomes" id="UP000266385"/>
    </source>
</evidence>
<dbReference type="InterPro" id="IPR000943">
    <property type="entry name" value="RNA_pol_sigma70"/>
</dbReference>
<feature type="region of interest" description="Disordered" evidence="1">
    <location>
        <begin position="167"/>
        <end position="211"/>
    </location>
</feature>
<feature type="compositionally biased region" description="Polar residues" evidence="1">
    <location>
        <begin position="174"/>
        <end position="193"/>
    </location>
</feature>
<organism evidence="3 4">
    <name type="scientific">Henriciella mobilis</name>
    <dbReference type="NCBI Taxonomy" id="2305467"/>
    <lineage>
        <taxon>Bacteria</taxon>
        <taxon>Pseudomonadati</taxon>
        <taxon>Pseudomonadota</taxon>
        <taxon>Alphaproteobacteria</taxon>
        <taxon>Hyphomonadales</taxon>
        <taxon>Hyphomonadaceae</taxon>
        <taxon>Henriciella</taxon>
    </lineage>
</organism>
<gene>
    <name evidence="3" type="ORF">D1223_16805</name>
</gene>
<evidence type="ECO:0000256" key="1">
    <source>
        <dbReference type="SAM" id="MobiDB-lite"/>
    </source>
</evidence>
<dbReference type="GO" id="GO:0006352">
    <property type="term" value="P:DNA-templated transcription initiation"/>
    <property type="evidence" value="ECO:0007669"/>
    <property type="project" value="InterPro"/>
</dbReference>
<reference evidence="3 4" key="1">
    <citation type="submission" date="2018-08" db="EMBL/GenBank/DDBJ databases">
        <title>Henriciella mobilis sp. nov., isolated from seawater.</title>
        <authorList>
            <person name="Cheng H."/>
            <person name="Wu Y.-H."/>
            <person name="Xu X.-W."/>
            <person name="Guo L.-L."/>
        </authorList>
    </citation>
    <scope>NUCLEOTIDE SEQUENCE [LARGE SCALE GENOMIC DNA]</scope>
    <source>
        <strain evidence="3 4">JN25</strain>
    </source>
</reference>
<protein>
    <recommendedName>
        <fullName evidence="2">RNA polymerase sigma-70 domain-containing protein</fullName>
    </recommendedName>
</protein>
<dbReference type="Proteomes" id="UP000266385">
    <property type="component" value="Unassembled WGS sequence"/>
</dbReference>
<feature type="compositionally biased region" description="Basic and acidic residues" evidence="1">
    <location>
        <begin position="194"/>
        <end position="211"/>
    </location>
</feature>
<dbReference type="OrthoDB" id="8554211at2"/>
<dbReference type="PROSITE" id="PS00715">
    <property type="entry name" value="SIGMA70_1"/>
    <property type="match status" value="1"/>
</dbReference>
<comment type="caution">
    <text evidence="3">The sequence shown here is derived from an EMBL/GenBank/DDBJ whole genome shotgun (WGS) entry which is preliminary data.</text>
</comment>
<dbReference type="EMBL" id="QWFX01000016">
    <property type="protein sequence ID" value="RIJ26617.1"/>
    <property type="molecule type" value="Genomic_DNA"/>
</dbReference>
<dbReference type="AlphaFoldDB" id="A0A399R9J8"/>
<evidence type="ECO:0000259" key="2">
    <source>
        <dbReference type="PROSITE" id="PS00715"/>
    </source>
</evidence>
<feature type="domain" description="RNA polymerase sigma-70" evidence="2">
    <location>
        <begin position="138"/>
        <end position="151"/>
    </location>
</feature>
<dbReference type="GO" id="GO:0003700">
    <property type="term" value="F:DNA-binding transcription factor activity"/>
    <property type="evidence" value="ECO:0007669"/>
    <property type="project" value="InterPro"/>
</dbReference>
<accession>A0A399R9J8</accession>